<keyword evidence="3 7" id="KW-0808">Transferase</keyword>
<comment type="similarity">
    <text evidence="1 5">Belongs to the acetyltransferase family. RimI subfamily.</text>
</comment>
<evidence type="ECO:0000259" key="6">
    <source>
        <dbReference type="PROSITE" id="PS51186"/>
    </source>
</evidence>
<keyword evidence="7" id="KW-0689">Ribosomal protein</keyword>
<gene>
    <name evidence="7" type="primary">rimI</name>
    <name evidence="7" type="ordered locus">Pcar_1294</name>
</gene>
<keyword evidence="7" id="KW-0687">Ribonucleoprotein</keyword>
<evidence type="ECO:0000256" key="1">
    <source>
        <dbReference type="ARBA" id="ARBA00005395"/>
    </source>
</evidence>
<dbReference type="Gene3D" id="3.40.630.30">
    <property type="match status" value="1"/>
</dbReference>
<dbReference type="eggNOG" id="COG0456">
    <property type="taxonomic scope" value="Bacteria"/>
</dbReference>
<dbReference type="EMBL" id="CP000142">
    <property type="protein sequence ID" value="ABA88543.1"/>
    <property type="molecule type" value="Genomic_DNA"/>
</dbReference>
<comment type="function">
    <text evidence="5">Acetylates the N-terminal alanine of ribosomal protein bS18.</text>
</comment>
<dbReference type="InterPro" id="IPR016181">
    <property type="entry name" value="Acyl_CoA_acyltransferase"/>
</dbReference>
<evidence type="ECO:0000256" key="5">
    <source>
        <dbReference type="RuleBase" id="RU363094"/>
    </source>
</evidence>
<dbReference type="STRING" id="338963.Pcar_1294"/>
<name>Q3A514_SYNC1</name>
<dbReference type="InterPro" id="IPR000182">
    <property type="entry name" value="GNAT_dom"/>
</dbReference>
<dbReference type="SUPFAM" id="SSF55729">
    <property type="entry name" value="Acyl-CoA N-acyltransferases (Nat)"/>
    <property type="match status" value="1"/>
</dbReference>
<keyword evidence="8" id="KW-1185">Reference proteome</keyword>
<keyword evidence="4" id="KW-0012">Acyltransferase</keyword>
<organism evidence="7 8">
    <name type="scientific">Syntrophotalea carbinolica (strain DSM 2380 / NBRC 103641 / GraBd1)</name>
    <name type="common">Pelobacter carbinolicus</name>
    <dbReference type="NCBI Taxonomy" id="338963"/>
    <lineage>
        <taxon>Bacteria</taxon>
        <taxon>Pseudomonadati</taxon>
        <taxon>Thermodesulfobacteriota</taxon>
        <taxon>Desulfuromonadia</taxon>
        <taxon>Desulfuromonadales</taxon>
        <taxon>Syntrophotaleaceae</taxon>
        <taxon>Syntrophotalea</taxon>
    </lineage>
</organism>
<reference evidence="8" key="1">
    <citation type="submission" date="2005-10" db="EMBL/GenBank/DDBJ databases">
        <title>Complete sequence of Pelobacter carbinolicus DSM 2380.</title>
        <authorList>
            <person name="Copeland A."/>
            <person name="Lucas S."/>
            <person name="Lapidus A."/>
            <person name="Barry K."/>
            <person name="Detter J.C."/>
            <person name="Glavina T."/>
            <person name="Hammon N."/>
            <person name="Israni S."/>
            <person name="Pitluck S."/>
            <person name="Chertkov O."/>
            <person name="Schmutz J."/>
            <person name="Larimer F."/>
            <person name="Land M."/>
            <person name="Kyrpides N."/>
            <person name="Ivanova N."/>
            <person name="Richardson P."/>
        </authorList>
    </citation>
    <scope>NUCLEOTIDE SEQUENCE [LARGE SCALE GENOMIC DNA]</scope>
    <source>
        <strain evidence="8">DSM 2380 / NBRC 103641 / GraBd1</strain>
    </source>
</reference>
<dbReference type="GO" id="GO:0005840">
    <property type="term" value="C:ribosome"/>
    <property type="evidence" value="ECO:0007669"/>
    <property type="project" value="UniProtKB-KW"/>
</dbReference>
<evidence type="ECO:0000313" key="7">
    <source>
        <dbReference type="EMBL" id="ABA88543.1"/>
    </source>
</evidence>
<dbReference type="NCBIfam" id="TIGR01575">
    <property type="entry name" value="rimI"/>
    <property type="match status" value="1"/>
</dbReference>
<sequence>MADFPSGSFTVRTMTADDLAKIVELEGRCHITPWSAQLFEEELSRAYSTIDILWQADRLVGYICFWQVCDELHILNVAVDRAFRRRGLGRVLVEHVLQHGRAGGCDRAFLEVRTGNRGAIALYDSLGFEVIGRRVKYYPDGEDALVMERKILHS</sequence>
<keyword evidence="2 5" id="KW-0963">Cytoplasm</keyword>
<comment type="catalytic activity">
    <reaction evidence="5">
        <text>N-terminal L-alanyl-[ribosomal protein bS18] + acetyl-CoA = N-terminal N(alpha)-acetyl-L-alanyl-[ribosomal protein bS18] + CoA + H(+)</text>
        <dbReference type="Rhea" id="RHEA:43756"/>
        <dbReference type="Rhea" id="RHEA-COMP:10676"/>
        <dbReference type="Rhea" id="RHEA-COMP:10677"/>
        <dbReference type="ChEBI" id="CHEBI:15378"/>
        <dbReference type="ChEBI" id="CHEBI:57287"/>
        <dbReference type="ChEBI" id="CHEBI:57288"/>
        <dbReference type="ChEBI" id="CHEBI:64718"/>
        <dbReference type="ChEBI" id="CHEBI:83683"/>
        <dbReference type="EC" id="2.3.1.266"/>
    </reaction>
</comment>
<dbReference type="OrthoDB" id="529907at2"/>
<accession>Q3A514</accession>
<evidence type="ECO:0000256" key="4">
    <source>
        <dbReference type="ARBA" id="ARBA00023315"/>
    </source>
</evidence>
<evidence type="ECO:0000256" key="3">
    <source>
        <dbReference type="ARBA" id="ARBA00022679"/>
    </source>
</evidence>
<dbReference type="GO" id="GO:0005737">
    <property type="term" value="C:cytoplasm"/>
    <property type="evidence" value="ECO:0007669"/>
    <property type="project" value="UniProtKB-SubCell"/>
</dbReference>
<dbReference type="Pfam" id="PF00583">
    <property type="entry name" value="Acetyltransf_1"/>
    <property type="match status" value="1"/>
</dbReference>
<dbReference type="PANTHER" id="PTHR43420">
    <property type="entry name" value="ACETYLTRANSFERASE"/>
    <property type="match status" value="1"/>
</dbReference>
<evidence type="ECO:0000313" key="8">
    <source>
        <dbReference type="Proteomes" id="UP000002534"/>
    </source>
</evidence>
<comment type="subcellular location">
    <subcellularLocation>
        <location evidence="5">Cytoplasm</location>
    </subcellularLocation>
</comment>
<proteinExistence type="inferred from homology"/>
<dbReference type="AlphaFoldDB" id="Q3A514"/>
<dbReference type="PANTHER" id="PTHR43420:SF44">
    <property type="entry name" value="ACETYLTRANSFERASE YPEA"/>
    <property type="match status" value="1"/>
</dbReference>
<dbReference type="CDD" id="cd04301">
    <property type="entry name" value="NAT_SF"/>
    <property type="match status" value="1"/>
</dbReference>
<reference evidence="7 8" key="2">
    <citation type="journal article" date="2012" name="BMC Genomics">
        <title>The genome of Pelobacter carbinolicus reveals surprising metabolic capabilities and physiological features.</title>
        <authorList>
            <person name="Aklujkar M."/>
            <person name="Haveman S.A."/>
            <person name="Didonato R.Jr."/>
            <person name="Chertkov O."/>
            <person name="Han C.S."/>
            <person name="Land M.L."/>
            <person name="Brown P."/>
            <person name="Lovley D.R."/>
        </authorList>
    </citation>
    <scope>NUCLEOTIDE SEQUENCE [LARGE SCALE GENOMIC DNA]</scope>
    <source>
        <strain evidence="8">DSM 2380 / NBRC 103641 / GraBd1</strain>
    </source>
</reference>
<dbReference type="InterPro" id="IPR006464">
    <property type="entry name" value="AcTrfase_RimI/Ard1"/>
</dbReference>
<dbReference type="HOGENOM" id="CLU_013985_23_1_7"/>
<dbReference type="KEGG" id="pca:Pcar_1294"/>
<dbReference type="EC" id="2.3.1.266" evidence="5"/>
<dbReference type="RefSeq" id="WP_011341018.1">
    <property type="nucleotide sequence ID" value="NC_007498.2"/>
</dbReference>
<feature type="domain" description="N-acetyltransferase" evidence="6">
    <location>
        <begin position="9"/>
        <end position="152"/>
    </location>
</feature>
<dbReference type="Proteomes" id="UP000002534">
    <property type="component" value="Chromosome"/>
</dbReference>
<dbReference type="PROSITE" id="PS51186">
    <property type="entry name" value="GNAT"/>
    <property type="match status" value="1"/>
</dbReference>
<dbReference type="GO" id="GO:0008999">
    <property type="term" value="F:protein-N-terminal-alanine acetyltransferase activity"/>
    <property type="evidence" value="ECO:0007669"/>
    <property type="project" value="UniProtKB-EC"/>
</dbReference>
<protein>
    <recommendedName>
        <fullName evidence="5">[Ribosomal protein bS18]-alanine N-acetyltransferase</fullName>
        <ecNumber evidence="5">2.3.1.266</ecNumber>
    </recommendedName>
</protein>
<dbReference type="InterPro" id="IPR050680">
    <property type="entry name" value="YpeA/RimI_acetyltransf"/>
</dbReference>
<evidence type="ECO:0000256" key="2">
    <source>
        <dbReference type="ARBA" id="ARBA00022490"/>
    </source>
</evidence>